<feature type="compositionally biased region" description="Low complexity" evidence="1">
    <location>
        <begin position="292"/>
        <end position="335"/>
    </location>
</feature>
<evidence type="ECO:0000313" key="4">
    <source>
        <dbReference type="EMBL" id="EEE43737.1"/>
    </source>
</evidence>
<reference evidence="4 5" key="1">
    <citation type="submission" date="2008-01" db="EMBL/GenBank/DDBJ databases">
        <authorList>
            <person name="Wagner-Dobler I."/>
            <person name="Ferriera S."/>
            <person name="Johnson J."/>
            <person name="Kravitz S."/>
            <person name="Beeson K."/>
            <person name="Sutton G."/>
            <person name="Rogers Y.-H."/>
            <person name="Friedman R."/>
            <person name="Frazier M."/>
            <person name="Venter J.C."/>
        </authorList>
    </citation>
    <scope>NUCLEOTIDE SEQUENCE [LARGE SCALE GENOMIC DNA]</scope>
    <source>
        <strain evidence="5">DSM 17067 / NCIMB 14079 / DFL-11</strain>
    </source>
</reference>
<dbReference type="RefSeq" id="WP_008190212.1">
    <property type="nucleotide sequence ID" value="NZ_CM011002.1"/>
</dbReference>
<dbReference type="InterPro" id="IPR013783">
    <property type="entry name" value="Ig-like_fold"/>
</dbReference>
<feature type="transmembrane region" description="Helical" evidence="2">
    <location>
        <begin position="7"/>
        <end position="27"/>
    </location>
</feature>
<sequence>MNKQTLIRTLIIAVPVGVAALITGYFYRDSGGMPVEQERADSQVPGTTNESSKGDQQASAAPDQQEVTSKTEVQEAESPAAAPEEPEATETAEVSDKPSFDVVGVEPTGETVVAGRSEAGAIVALTANGEVVGKTIANPAGEWTIILDEPLKPGDYDVALEVHDQGGEQLSTSDERVAISIPDGGKQQPLVVLNSPDGPSNVLQKPEAPVAVAEAPKAEKTVVAAAPASEAGGDTPSSSPAENVTAAAGNSEGAAPAVAEPTETAAASSAEAESALNQTATADARQPTADSGSGQAEQTAEAAATSTAQETEATAEPTETTTAAATDAPASSGDPDLTDTNQQVAAASQAETTASAGTGTQSGQQPVTVEAVESEEDKVYVAGTAEPGSSVRVYVGDDYQGEAKANSSGRWLLEGDKSVAEGNVEVRADMIAEDGKSVDARAAVTFAKQQDEQIVLTKVVASGTSGSAEGEGADVKKALPVVIIRKGDNLWRISRRLYGDGIRYTTIYQANKGQIRDPDLIYPGQVFLTPEGDLNWPAPDADTGRNG</sequence>
<dbReference type="Pfam" id="PF01476">
    <property type="entry name" value="LysM"/>
    <property type="match status" value="1"/>
</dbReference>
<organism evidence="4 5">
    <name type="scientific">Roseibium alexandrii (strain DSM 17067 / NCIMB 14079 / DFL-11)</name>
    <name type="common">Labrenzia alexandrii</name>
    <dbReference type="NCBI Taxonomy" id="244592"/>
    <lineage>
        <taxon>Bacteria</taxon>
        <taxon>Pseudomonadati</taxon>
        <taxon>Pseudomonadota</taxon>
        <taxon>Alphaproteobacteria</taxon>
        <taxon>Hyphomicrobiales</taxon>
        <taxon>Stappiaceae</taxon>
        <taxon>Roseibium</taxon>
    </lineage>
</organism>
<dbReference type="PROSITE" id="PS51782">
    <property type="entry name" value="LYSM"/>
    <property type="match status" value="1"/>
</dbReference>
<feature type="compositionally biased region" description="Low complexity" evidence="1">
    <location>
        <begin position="246"/>
        <end position="275"/>
    </location>
</feature>
<dbReference type="Proteomes" id="UP000004703">
    <property type="component" value="Chromosome"/>
</dbReference>
<feature type="region of interest" description="Disordered" evidence="1">
    <location>
        <begin position="32"/>
        <end position="103"/>
    </location>
</feature>
<proteinExistence type="predicted"/>
<dbReference type="Gene3D" id="2.60.40.10">
    <property type="entry name" value="Immunoglobulins"/>
    <property type="match status" value="2"/>
</dbReference>
<evidence type="ECO:0000259" key="3">
    <source>
        <dbReference type="PROSITE" id="PS51782"/>
    </source>
</evidence>
<keyword evidence="2" id="KW-0472">Membrane</keyword>
<evidence type="ECO:0000256" key="1">
    <source>
        <dbReference type="SAM" id="MobiDB-lite"/>
    </source>
</evidence>
<feature type="domain" description="LysM" evidence="3">
    <location>
        <begin position="480"/>
        <end position="529"/>
    </location>
</feature>
<protein>
    <recommendedName>
        <fullName evidence="3">LysM domain-containing protein</fullName>
    </recommendedName>
</protein>
<dbReference type="CDD" id="cd00118">
    <property type="entry name" value="LysM"/>
    <property type="match status" value="1"/>
</dbReference>
<dbReference type="AlphaFoldDB" id="A0A5E8GUX7"/>
<keyword evidence="2" id="KW-1133">Transmembrane helix</keyword>
<gene>
    <name evidence="4" type="ORF">SADFL11_1023</name>
</gene>
<feature type="region of interest" description="Disordered" evidence="1">
    <location>
        <begin position="223"/>
        <end position="374"/>
    </location>
</feature>
<name>A0A5E8GUX7_ROSAD</name>
<evidence type="ECO:0000256" key="2">
    <source>
        <dbReference type="SAM" id="Phobius"/>
    </source>
</evidence>
<reference evidence="4 5" key="2">
    <citation type="submission" date="2013-04" db="EMBL/GenBank/DDBJ databases">
        <authorList>
            <person name="Fiebig A."/>
            <person name="Pradella S."/>
            <person name="Wagner-Doebler I."/>
        </authorList>
    </citation>
    <scope>NUCLEOTIDE SEQUENCE [LARGE SCALE GENOMIC DNA]</scope>
    <source>
        <strain evidence="5">DSM 17067 / NCIMB 14079 / DFL-11</strain>
    </source>
</reference>
<dbReference type="SUPFAM" id="SSF54106">
    <property type="entry name" value="LysM domain"/>
    <property type="match status" value="1"/>
</dbReference>
<keyword evidence="2" id="KW-0812">Transmembrane</keyword>
<dbReference type="InterPro" id="IPR018392">
    <property type="entry name" value="LysM"/>
</dbReference>
<dbReference type="InterPro" id="IPR036779">
    <property type="entry name" value="LysM_dom_sf"/>
</dbReference>
<dbReference type="Gene3D" id="3.10.350.10">
    <property type="entry name" value="LysM domain"/>
    <property type="match status" value="1"/>
</dbReference>
<dbReference type="EMBL" id="ACCU02000003">
    <property type="protein sequence ID" value="EEE43737.1"/>
    <property type="molecule type" value="Genomic_DNA"/>
</dbReference>
<dbReference type="PANTHER" id="PTHR34700">
    <property type="entry name" value="POTASSIUM BINDING PROTEIN KBP"/>
    <property type="match status" value="1"/>
</dbReference>
<dbReference type="InterPro" id="IPR052196">
    <property type="entry name" value="Bact_Kbp"/>
</dbReference>
<dbReference type="PANTHER" id="PTHR34700:SF4">
    <property type="entry name" value="PHAGE-LIKE ELEMENT PBSX PROTEIN XKDP"/>
    <property type="match status" value="1"/>
</dbReference>
<feature type="compositionally biased region" description="Low complexity" evidence="1">
    <location>
        <begin position="342"/>
        <end position="365"/>
    </location>
</feature>
<accession>A0A5E8GUX7</accession>
<dbReference type="SMART" id="SM00257">
    <property type="entry name" value="LysM"/>
    <property type="match status" value="1"/>
</dbReference>
<evidence type="ECO:0000313" key="5">
    <source>
        <dbReference type="Proteomes" id="UP000004703"/>
    </source>
</evidence>
<comment type="caution">
    <text evidence="4">The sequence shown here is derived from an EMBL/GenBank/DDBJ whole genome shotgun (WGS) entry which is preliminary data.</text>
</comment>
<feature type="compositionally biased region" description="Polar residues" evidence="1">
    <location>
        <begin position="44"/>
        <end position="59"/>
    </location>
</feature>